<gene>
    <name evidence="3" type="ORF">N658DRAFT_161651</name>
</gene>
<reference evidence="3" key="1">
    <citation type="journal article" date="2023" name="Mol. Phylogenet. Evol.">
        <title>Genome-scale phylogeny and comparative genomics of the fungal order Sordariales.</title>
        <authorList>
            <person name="Hensen N."/>
            <person name="Bonometti L."/>
            <person name="Westerberg I."/>
            <person name="Brannstrom I.O."/>
            <person name="Guillou S."/>
            <person name="Cros-Aarteil S."/>
            <person name="Calhoun S."/>
            <person name="Haridas S."/>
            <person name="Kuo A."/>
            <person name="Mondo S."/>
            <person name="Pangilinan J."/>
            <person name="Riley R."/>
            <person name="LaButti K."/>
            <person name="Andreopoulos B."/>
            <person name="Lipzen A."/>
            <person name="Chen C."/>
            <person name="Yan M."/>
            <person name="Daum C."/>
            <person name="Ng V."/>
            <person name="Clum A."/>
            <person name="Steindorff A."/>
            <person name="Ohm R.A."/>
            <person name="Martin F."/>
            <person name="Silar P."/>
            <person name="Natvig D.O."/>
            <person name="Lalanne C."/>
            <person name="Gautier V."/>
            <person name="Ament-Velasquez S.L."/>
            <person name="Kruys A."/>
            <person name="Hutchinson M.I."/>
            <person name="Powell A.J."/>
            <person name="Barry K."/>
            <person name="Miller A.N."/>
            <person name="Grigoriev I.V."/>
            <person name="Debuchy R."/>
            <person name="Gladieux P."/>
            <person name="Hiltunen Thoren M."/>
            <person name="Johannesson H."/>
        </authorList>
    </citation>
    <scope>NUCLEOTIDE SEQUENCE</scope>
    <source>
        <strain evidence="3">CBS 757.83</strain>
    </source>
</reference>
<dbReference type="EMBL" id="MU863648">
    <property type="protein sequence ID" value="KAK4099587.1"/>
    <property type="molecule type" value="Genomic_DNA"/>
</dbReference>
<keyword evidence="2" id="KW-0812">Transmembrane</keyword>
<evidence type="ECO:0000256" key="1">
    <source>
        <dbReference type="SAM" id="MobiDB-lite"/>
    </source>
</evidence>
<evidence type="ECO:0000313" key="4">
    <source>
        <dbReference type="Proteomes" id="UP001305647"/>
    </source>
</evidence>
<feature type="region of interest" description="Disordered" evidence="1">
    <location>
        <begin position="165"/>
        <end position="186"/>
    </location>
</feature>
<keyword evidence="4" id="KW-1185">Reference proteome</keyword>
<name>A0AAN6PX54_9PEZI</name>
<evidence type="ECO:0000256" key="2">
    <source>
        <dbReference type="SAM" id="Phobius"/>
    </source>
</evidence>
<feature type="transmembrane region" description="Helical" evidence="2">
    <location>
        <begin position="12"/>
        <end position="31"/>
    </location>
</feature>
<accession>A0AAN6PX54</accession>
<sequence length="240" mass="26857">MASAIEQPESGFVLGVQGLLAGLLVASAWTISARDIPHGPWQTIFLADDRRPTTKPRQFAFIKQKMSCCPSRVTGSTGISCRHRNKLGLARLRVRDYRRETNKQAKPARPSDRQAVAGRSQAARDTGCGRQGRRCRAPTTHTYPESSNWRRCACAPHRHPRLRMESQTEHVQLSRDPMTQRAQKYPHHPSFRRWIDSDVDSALDLCVPSRVRSGSSRPARSGTSRQISRCFHGAAFSSAS</sequence>
<dbReference type="AlphaFoldDB" id="A0AAN6PX54"/>
<reference evidence="3" key="2">
    <citation type="submission" date="2023-05" db="EMBL/GenBank/DDBJ databases">
        <authorList>
            <consortium name="Lawrence Berkeley National Laboratory"/>
            <person name="Steindorff A."/>
            <person name="Hensen N."/>
            <person name="Bonometti L."/>
            <person name="Westerberg I."/>
            <person name="Brannstrom I.O."/>
            <person name="Guillou S."/>
            <person name="Cros-Aarteil S."/>
            <person name="Calhoun S."/>
            <person name="Haridas S."/>
            <person name="Kuo A."/>
            <person name="Mondo S."/>
            <person name="Pangilinan J."/>
            <person name="Riley R."/>
            <person name="Labutti K."/>
            <person name="Andreopoulos B."/>
            <person name="Lipzen A."/>
            <person name="Chen C."/>
            <person name="Yanf M."/>
            <person name="Daum C."/>
            <person name="Ng V."/>
            <person name="Clum A."/>
            <person name="Ohm R."/>
            <person name="Martin F."/>
            <person name="Silar P."/>
            <person name="Natvig D."/>
            <person name="Lalanne C."/>
            <person name="Gautier V."/>
            <person name="Ament-Velasquez S.L."/>
            <person name="Kruys A."/>
            <person name="Hutchinson M.I."/>
            <person name="Powell A.J."/>
            <person name="Barry K."/>
            <person name="Miller A.N."/>
            <person name="Grigoriev I.V."/>
            <person name="Debuchy R."/>
            <person name="Gladieux P."/>
            <person name="Thoren M.H."/>
            <person name="Johannesson H."/>
        </authorList>
    </citation>
    <scope>NUCLEOTIDE SEQUENCE</scope>
    <source>
        <strain evidence="3">CBS 757.83</strain>
    </source>
</reference>
<dbReference type="Proteomes" id="UP001305647">
    <property type="component" value="Unassembled WGS sequence"/>
</dbReference>
<keyword evidence="2" id="KW-1133">Transmembrane helix</keyword>
<organism evidence="3 4">
    <name type="scientific">Parathielavia hyrcaniae</name>
    <dbReference type="NCBI Taxonomy" id="113614"/>
    <lineage>
        <taxon>Eukaryota</taxon>
        <taxon>Fungi</taxon>
        <taxon>Dikarya</taxon>
        <taxon>Ascomycota</taxon>
        <taxon>Pezizomycotina</taxon>
        <taxon>Sordariomycetes</taxon>
        <taxon>Sordariomycetidae</taxon>
        <taxon>Sordariales</taxon>
        <taxon>Chaetomiaceae</taxon>
        <taxon>Parathielavia</taxon>
    </lineage>
</organism>
<keyword evidence="2" id="KW-0472">Membrane</keyword>
<comment type="caution">
    <text evidence="3">The sequence shown here is derived from an EMBL/GenBank/DDBJ whole genome shotgun (WGS) entry which is preliminary data.</text>
</comment>
<proteinExistence type="predicted"/>
<feature type="region of interest" description="Disordered" evidence="1">
    <location>
        <begin position="99"/>
        <end position="141"/>
    </location>
</feature>
<evidence type="ECO:0000313" key="3">
    <source>
        <dbReference type="EMBL" id="KAK4099587.1"/>
    </source>
</evidence>
<protein>
    <submittedName>
        <fullName evidence="3">Uncharacterized protein</fullName>
    </submittedName>
</protein>